<dbReference type="Proteomes" id="UP000006666">
    <property type="component" value="Chromosome"/>
</dbReference>
<dbReference type="InterPro" id="IPR011059">
    <property type="entry name" value="Metal-dep_hydrolase_composite"/>
</dbReference>
<dbReference type="AlphaFoldDB" id="C7NHE2"/>
<dbReference type="UniPathway" id="UPA00070">
    <property type="reaction ID" value="UER00117"/>
</dbReference>
<dbReference type="InterPro" id="IPR004722">
    <property type="entry name" value="DHOase"/>
</dbReference>
<feature type="binding site" evidence="6">
    <location>
        <position position="149"/>
    </location>
    <ligand>
        <name>Zn(2+)</name>
        <dbReference type="ChEBI" id="CHEBI:29105"/>
        <label>2</label>
    </ligand>
</feature>
<dbReference type="InterPro" id="IPR050138">
    <property type="entry name" value="DHOase/Allantoinase_Hydrolase"/>
</dbReference>
<evidence type="ECO:0000256" key="3">
    <source>
        <dbReference type="ARBA" id="ARBA00022723"/>
    </source>
</evidence>
<dbReference type="GO" id="GO:0008270">
    <property type="term" value="F:zinc ion binding"/>
    <property type="evidence" value="ECO:0007669"/>
    <property type="project" value="UniProtKB-UniRule"/>
</dbReference>
<evidence type="ECO:0000256" key="5">
    <source>
        <dbReference type="ARBA" id="ARBA00022975"/>
    </source>
</evidence>
<dbReference type="NCBIfam" id="TIGR00857">
    <property type="entry name" value="pyrC_multi"/>
    <property type="match status" value="1"/>
</dbReference>
<dbReference type="SUPFAM" id="SSF51556">
    <property type="entry name" value="Metallo-dependent hydrolases"/>
    <property type="match status" value="1"/>
</dbReference>
<comment type="similarity">
    <text evidence="2 6">Belongs to the metallo-dependent hydrolases superfamily. DHOase family. Class I DHOase subfamily.</text>
</comment>
<dbReference type="GO" id="GO:0044205">
    <property type="term" value="P:'de novo' UMP biosynthetic process"/>
    <property type="evidence" value="ECO:0007669"/>
    <property type="project" value="UniProtKB-UniRule"/>
</dbReference>
<dbReference type="GO" id="GO:0005737">
    <property type="term" value="C:cytoplasm"/>
    <property type="evidence" value="ECO:0007669"/>
    <property type="project" value="TreeGrafter"/>
</dbReference>
<feature type="binding site" evidence="6">
    <location>
        <position position="55"/>
    </location>
    <ligand>
        <name>Zn(2+)</name>
        <dbReference type="ChEBI" id="CHEBI:29105"/>
        <label>1</label>
    </ligand>
</feature>
<dbReference type="EC" id="3.5.2.3" evidence="6"/>
<dbReference type="SUPFAM" id="SSF51338">
    <property type="entry name" value="Composite domain of metallo-dependent hydrolases"/>
    <property type="match status" value="1"/>
</dbReference>
<dbReference type="EMBL" id="CP001686">
    <property type="protein sequence ID" value="ACV06299.1"/>
    <property type="molecule type" value="Genomic_DNA"/>
</dbReference>
<dbReference type="STRING" id="478801.Ksed_12670"/>
<dbReference type="InterPro" id="IPR002195">
    <property type="entry name" value="Dihydroorotase_CS"/>
</dbReference>
<dbReference type="Gene3D" id="2.30.40.10">
    <property type="entry name" value="Urease, subunit C, domain 1"/>
    <property type="match status" value="1"/>
</dbReference>
<accession>C7NHE2</accession>
<feature type="binding site" evidence="6">
    <location>
        <position position="149"/>
    </location>
    <ligand>
        <name>Zn(2+)</name>
        <dbReference type="ChEBI" id="CHEBI:29105"/>
        <label>1</label>
    </ligand>
</feature>
<dbReference type="Gene3D" id="3.20.20.140">
    <property type="entry name" value="Metal-dependent hydrolases"/>
    <property type="match status" value="1"/>
</dbReference>
<evidence type="ECO:0000256" key="2">
    <source>
        <dbReference type="ARBA" id="ARBA00010286"/>
    </source>
</evidence>
<evidence type="ECO:0000256" key="1">
    <source>
        <dbReference type="ARBA" id="ARBA00002368"/>
    </source>
</evidence>
<dbReference type="GO" id="GO:0004038">
    <property type="term" value="F:allantoinase activity"/>
    <property type="evidence" value="ECO:0007669"/>
    <property type="project" value="TreeGrafter"/>
</dbReference>
<comment type="catalytic activity">
    <reaction evidence="6">
        <text>(S)-dihydroorotate + H2O = N-carbamoyl-L-aspartate + H(+)</text>
        <dbReference type="Rhea" id="RHEA:24296"/>
        <dbReference type="ChEBI" id="CHEBI:15377"/>
        <dbReference type="ChEBI" id="CHEBI:15378"/>
        <dbReference type="ChEBI" id="CHEBI:30864"/>
        <dbReference type="ChEBI" id="CHEBI:32814"/>
        <dbReference type="EC" id="3.5.2.3"/>
    </reaction>
</comment>
<name>C7NHE2_KYTSD</name>
<protein>
    <recommendedName>
        <fullName evidence="6">Dihydroorotase</fullName>
        <shortName evidence="6">DHOase</shortName>
        <ecNumber evidence="6">3.5.2.3</ecNumber>
    </recommendedName>
</protein>
<dbReference type="KEGG" id="kse:Ksed_12670"/>
<organism evidence="8 9">
    <name type="scientific">Kytococcus sedentarius (strain ATCC 14392 / DSM 20547 / JCM 11482 / CCUG 33030 / NBRC 15357 / NCTC 11040 / CCM 314 / 541)</name>
    <name type="common">Micrococcus sedentarius</name>
    <dbReference type="NCBI Taxonomy" id="478801"/>
    <lineage>
        <taxon>Bacteria</taxon>
        <taxon>Bacillati</taxon>
        <taxon>Actinomycetota</taxon>
        <taxon>Actinomycetes</taxon>
        <taxon>Micrococcales</taxon>
        <taxon>Kytococcaceae</taxon>
        <taxon>Kytococcus</taxon>
    </lineage>
</organism>
<dbReference type="HAMAP" id="MF_00220_B">
    <property type="entry name" value="PyrC_classI_B"/>
    <property type="match status" value="1"/>
</dbReference>
<feature type="binding site" evidence="6">
    <location>
        <position position="303"/>
    </location>
    <ligand>
        <name>Zn(2+)</name>
        <dbReference type="ChEBI" id="CHEBI:29105"/>
        <label>1</label>
    </ligand>
</feature>
<feature type="binding site" evidence="6">
    <location>
        <position position="307"/>
    </location>
    <ligand>
        <name>substrate</name>
    </ligand>
</feature>
<reference evidence="8 9" key="1">
    <citation type="journal article" date="2009" name="Stand. Genomic Sci.">
        <title>Complete genome sequence of Kytococcus sedentarius type strain (541).</title>
        <authorList>
            <person name="Sims D."/>
            <person name="Brettin T."/>
            <person name="Detter J.C."/>
            <person name="Han C."/>
            <person name="Lapidus A."/>
            <person name="Copeland A."/>
            <person name="Glavina Del Rio T."/>
            <person name="Nolan M."/>
            <person name="Chen F."/>
            <person name="Lucas S."/>
            <person name="Tice H."/>
            <person name="Cheng J.F."/>
            <person name="Bruce D."/>
            <person name="Goodwin L."/>
            <person name="Pitluck S."/>
            <person name="Ovchinnikova G."/>
            <person name="Pati A."/>
            <person name="Ivanova N."/>
            <person name="Mavrommatis K."/>
            <person name="Chen A."/>
            <person name="Palaniappan K."/>
            <person name="D'haeseleer P."/>
            <person name="Chain P."/>
            <person name="Bristow J."/>
            <person name="Eisen J.A."/>
            <person name="Markowitz V."/>
            <person name="Hugenholtz P."/>
            <person name="Schneider S."/>
            <person name="Goker M."/>
            <person name="Pukall R."/>
            <person name="Kyrpides N.C."/>
            <person name="Klenk H.P."/>
        </authorList>
    </citation>
    <scope>NUCLEOTIDE SEQUENCE [LARGE SCALE GENOMIC DNA]</scope>
    <source>
        <strain evidence="9">ATCC 14392 / DSM 20547 / JCM 11482 / CCUG 33030 / NBRC 15357 / NCTC 11040 / CCM 314 / 541</strain>
    </source>
</reference>
<proteinExistence type="inferred from homology"/>
<keyword evidence="9" id="KW-1185">Reference proteome</keyword>
<feature type="active site" evidence="6">
    <location>
        <position position="303"/>
    </location>
</feature>
<feature type="binding site" evidence="6">
    <location>
        <begin position="57"/>
        <end position="59"/>
    </location>
    <ligand>
        <name>substrate</name>
    </ligand>
</feature>
<dbReference type="PANTHER" id="PTHR43668">
    <property type="entry name" value="ALLANTOINASE"/>
    <property type="match status" value="1"/>
</dbReference>
<dbReference type="GO" id="GO:0004151">
    <property type="term" value="F:dihydroorotase activity"/>
    <property type="evidence" value="ECO:0007669"/>
    <property type="project" value="UniProtKB-UniRule"/>
</dbReference>
<comment type="pathway">
    <text evidence="6">Pyrimidine metabolism; UMP biosynthesis via de novo pathway; (S)-dihydroorotate from bicarbonate: step 3/3.</text>
</comment>
<evidence type="ECO:0000313" key="8">
    <source>
        <dbReference type="EMBL" id="ACV06299.1"/>
    </source>
</evidence>
<evidence type="ECO:0000313" key="9">
    <source>
        <dbReference type="Proteomes" id="UP000006666"/>
    </source>
</evidence>
<dbReference type="CDD" id="cd01317">
    <property type="entry name" value="DHOase_IIa"/>
    <property type="match status" value="1"/>
</dbReference>
<dbReference type="PROSITE" id="PS00482">
    <property type="entry name" value="DIHYDROOROTASE_1"/>
    <property type="match status" value="1"/>
</dbReference>
<dbReference type="GO" id="GO:0006145">
    <property type="term" value="P:purine nucleobase catabolic process"/>
    <property type="evidence" value="ECO:0007669"/>
    <property type="project" value="TreeGrafter"/>
</dbReference>
<comment type="cofactor">
    <cofactor evidence="6">
        <name>Zn(2+)</name>
        <dbReference type="ChEBI" id="CHEBI:29105"/>
    </cofactor>
    <text evidence="6">Binds 2 Zn(2+) ions per subunit.</text>
</comment>
<feature type="binding site" evidence="6">
    <location>
        <position position="176"/>
    </location>
    <ligand>
        <name>Zn(2+)</name>
        <dbReference type="ChEBI" id="CHEBI:29105"/>
        <label>2</label>
    </ligand>
</feature>
<keyword evidence="6" id="KW-0862">Zinc</keyword>
<comment type="function">
    <text evidence="1 6">Catalyzes the reversible cyclization of carbamoyl aspartate to dihydroorotate.</text>
</comment>
<dbReference type="PROSITE" id="PS00483">
    <property type="entry name" value="DIHYDROOROTASE_2"/>
    <property type="match status" value="1"/>
</dbReference>
<feature type="binding site" evidence="6">
    <location>
        <position position="89"/>
    </location>
    <ligand>
        <name>substrate</name>
    </ligand>
</feature>
<dbReference type="InterPro" id="IPR032466">
    <property type="entry name" value="Metal_Hydrolase"/>
</dbReference>
<keyword evidence="3 6" id="KW-0479">Metal-binding</keyword>
<evidence type="ECO:0000256" key="4">
    <source>
        <dbReference type="ARBA" id="ARBA00022801"/>
    </source>
</evidence>
<feature type="binding site" evidence="6">
    <location>
        <position position="57"/>
    </location>
    <ligand>
        <name>Zn(2+)</name>
        <dbReference type="ChEBI" id="CHEBI:29105"/>
        <label>1</label>
    </ligand>
</feature>
<evidence type="ECO:0000259" key="7">
    <source>
        <dbReference type="Pfam" id="PF12890"/>
    </source>
</evidence>
<dbReference type="InterPro" id="IPR024403">
    <property type="entry name" value="DHOase_cat"/>
</dbReference>
<keyword evidence="5 6" id="KW-0665">Pyrimidine biosynthesis</keyword>
<feature type="binding site" evidence="6">
    <location>
        <begin position="321"/>
        <end position="322"/>
    </location>
    <ligand>
        <name>substrate</name>
    </ligand>
</feature>
<gene>
    <name evidence="6" type="primary">pyrC</name>
    <name evidence="8" type="ordered locus">Ksed_12670</name>
</gene>
<feature type="binding site" evidence="6">
    <location>
        <position position="230"/>
    </location>
    <ligand>
        <name>Zn(2+)</name>
        <dbReference type="ChEBI" id="CHEBI:29105"/>
        <label>2</label>
    </ligand>
</feature>
<dbReference type="NCBIfam" id="NF006836">
    <property type="entry name" value="PRK09357.1-1"/>
    <property type="match status" value="1"/>
</dbReference>
<feature type="binding site" evidence="6">
    <location>
        <position position="276"/>
    </location>
    <ligand>
        <name>substrate</name>
    </ligand>
</feature>
<dbReference type="eggNOG" id="COG0044">
    <property type="taxonomic scope" value="Bacteria"/>
</dbReference>
<sequence length="446" mass="46158">MIQGADLAGGGVADLLVVGDTIAAVGPGAAADAPAGTQRVDAAGLVALPGLVDFHVHLREPGREDAETVATGSRAAAAGGFTAVLAMANTTPVTDTAEKAAHIAALGRAAGLVDVHPVGAVSKGLAGEELAELGLMARSAARVRVFSDDGKCVHDARLMRRALEYLRAHDGVVSQHSQDPRLADGTACCHEGELSGRLGLPGWPEPAEETIIARDAMLAKHTGGRVHVAHVTTAGGVEVVRWAKARGIRMTAEVTPHHLALTTDALAGYDPVFKVNPPLRSDEHVTALHEALADGTIDAVATDHAPHAAHDKDHAFVDAAFGMLGLETALPVVSEVMVRSGLLGWQDVARVMSSAPARIARLDELPGTSRHGAGLVAGAPAHLTLVDPSAAVTVDREESYSRSRNNPWHGQTFHGQVRATLRAGRVTHSLLDALPASVDPTREDAA</sequence>
<keyword evidence="4 6" id="KW-0378">Hydrolase</keyword>
<feature type="domain" description="Dihydroorotase catalytic" evidence="7">
    <location>
        <begin position="46"/>
        <end position="233"/>
    </location>
</feature>
<evidence type="ECO:0000256" key="6">
    <source>
        <dbReference type="HAMAP-Rule" id="MF_00220"/>
    </source>
</evidence>
<dbReference type="PANTHER" id="PTHR43668:SF2">
    <property type="entry name" value="ALLANTOINASE"/>
    <property type="match status" value="1"/>
</dbReference>
<dbReference type="HOGENOM" id="CLU_015572_1_0_11"/>
<dbReference type="Pfam" id="PF12890">
    <property type="entry name" value="DHOase"/>
    <property type="match status" value="1"/>
</dbReference>